<feature type="compositionally biased region" description="Low complexity" evidence="1">
    <location>
        <begin position="129"/>
        <end position="144"/>
    </location>
</feature>
<protein>
    <submittedName>
        <fullName evidence="2">Uncharacterized protein</fullName>
    </submittedName>
</protein>
<dbReference type="OrthoDB" id="3788029at2759"/>
<dbReference type="Proteomes" id="UP000799753">
    <property type="component" value="Unassembled WGS sequence"/>
</dbReference>
<accession>A0A6A6SAH9</accession>
<name>A0A6A6SAH9_9PLEO</name>
<feature type="compositionally biased region" description="Basic residues" evidence="1">
    <location>
        <begin position="192"/>
        <end position="202"/>
    </location>
</feature>
<evidence type="ECO:0000313" key="3">
    <source>
        <dbReference type="Proteomes" id="UP000799753"/>
    </source>
</evidence>
<feature type="compositionally biased region" description="Pro residues" evidence="1">
    <location>
        <begin position="91"/>
        <end position="107"/>
    </location>
</feature>
<dbReference type="EMBL" id="MU006778">
    <property type="protein sequence ID" value="KAF2644560.1"/>
    <property type="molecule type" value="Genomic_DNA"/>
</dbReference>
<organism evidence="2 3">
    <name type="scientific">Massarina eburnea CBS 473.64</name>
    <dbReference type="NCBI Taxonomy" id="1395130"/>
    <lineage>
        <taxon>Eukaryota</taxon>
        <taxon>Fungi</taxon>
        <taxon>Dikarya</taxon>
        <taxon>Ascomycota</taxon>
        <taxon>Pezizomycotina</taxon>
        <taxon>Dothideomycetes</taxon>
        <taxon>Pleosporomycetidae</taxon>
        <taxon>Pleosporales</taxon>
        <taxon>Massarineae</taxon>
        <taxon>Massarinaceae</taxon>
        <taxon>Massarina</taxon>
    </lineage>
</organism>
<evidence type="ECO:0000256" key="1">
    <source>
        <dbReference type="SAM" id="MobiDB-lite"/>
    </source>
</evidence>
<feature type="region of interest" description="Disordered" evidence="1">
    <location>
        <begin position="83"/>
        <end position="223"/>
    </location>
</feature>
<proteinExistence type="predicted"/>
<keyword evidence="3" id="KW-1185">Reference proteome</keyword>
<dbReference type="AlphaFoldDB" id="A0A6A6SAH9"/>
<feature type="compositionally biased region" description="Gly residues" evidence="1">
    <location>
        <begin position="208"/>
        <end position="223"/>
    </location>
</feature>
<reference evidence="2" key="1">
    <citation type="journal article" date="2020" name="Stud. Mycol.">
        <title>101 Dothideomycetes genomes: a test case for predicting lifestyles and emergence of pathogens.</title>
        <authorList>
            <person name="Haridas S."/>
            <person name="Albert R."/>
            <person name="Binder M."/>
            <person name="Bloem J."/>
            <person name="Labutti K."/>
            <person name="Salamov A."/>
            <person name="Andreopoulos B."/>
            <person name="Baker S."/>
            <person name="Barry K."/>
            <person name="Bills G."/>
            <person name="Bluhm B."/>
            <person name="Cannon C."/>
            <person name="Castanera R."/>
            <person name="Culley D."/>
            <person name="Daum C."/>
            <person name="Ezra D."/>
            <person name="Gonzalez J."/>
            <person name="Henrissat B."/>
            <person name="Kuo A."/>
            <person name="Liang C."/>
            <person name="Lipzen A."/>
            <person name="Lutzoni F."/>
            <person name="Magnuson J."/>
            <person name="Mondo S."/>
            <person name="Nolan M."/>
            <person name="Ohm R."/>
            <person name="Pangilinan J."/>
            <person name="Park H.-J."/>
            <person name="Ramirez L."/>
            <person name="Alfaro M."/>
            <person name="Sun H."/>
            <person name="Tritt A."/>
            <person name="Yoshinaga Y."/>
            <person name="Zwiers L.-H."/>
            <person name="Turgeon B."/>
            <person name="Goodwin S."/>
            <person name="Spatafora J."/>
            <person name="Crous P."/>
            <person name="Grigoriev I."/>
        </authorList>
    </citation>
    <scope>NUCLEOTIDE SEQUENCE</scope>
    <source>
        <strain evidence="2">CBS 473.64</strain>
    </source>
</reference>
<gene>
    <name evidence="2" type="ORF">P280DRAFT_465873</name>
</gene>
<evidence type="ECO:0000313" key="2">
    <source>
        <dbReference type="EMBL" id="KAF2644560.1"/>
    </source>
</evidence>
<sequence length="223" mass="24474">MGMSIWMEKTTPLPMRQCLSHHRLSFCPKADLASHPRNIVGRIWPLLLHRHTRRGPTNSGLQDSAVFSSFKLGISLPLQKRYDPEHRQYPDPQPNPEPKPNPDPNNSPPIITLPRKRLPLQFPTRPANPAVSTTTPPLLPALPVHSTTSVNPYRHITKMGSKGSKIPEDKNESSTAKSDKEEMKEPSNYYKQRSKSTRKKAGRTPGAAKGGASGGADGGGGLS</sequence>
<feature type="compositionally biased region" description="Basic and acidic residues" evidence="1">
    <location>
        <begin position="165"/>
        <end position="185"/>
    </location>
</feature>